<evidence type="ECO:0000313" key="3">
    <source>
        <dbReference type="Proteomes" id="UP000281915"/>
    </source>
</evidence>
<evidence type="ECO:0000313" key="2">
    <source>
        <dbReference type="EMBL" id="RNB68776.1"/>
    </source>
</evidence>
<accession>A0A3M8BZD4</accession>
<organism evidence="2 3">
    <name type="scientific">Brevibacillus panacihumi</name>
    <dbReference type="NCBI Taxonomy" id="497735"/>
    <lineage>
        <taxon>Bacteria</taxon>
        <taxon>Bacillati</taxon>
        <taxon>Bacillota</taxon>
        <taxon>Bacilli</taxon>
        <taxon>Bacillales</taxon>
        <taxon>Paenibacillaceae</taxon>
        <taxon>Brevibacillus</taxon>
    </lineage>
</organism>
<dbReference type="Proteomes" id="UP000281915">
    <property type="component" value="Unassembled WGS sequence"/>
</dbReference>
<proteinExistence type="predicted"/>
<reference evidence="2 3" key="1">
    <citation type="submission" date="2018-10" db="EMBL/GenBank/DDBJ databases">
        <title>Phylogenomics of Brevibacillus.</title>
        <authorList>
            <person name="Dunlap C."/>
        </authorList>
    </citation>
    <scope>NUCLEOTIDE SEQUENCE [LARGE SCALE GENOMIC DNA]</scope>
    <source>
        <strain evidence="2 3">JCM 15085</strain>
    </source>
</reference>
<dbReference type="RefSeq" id="WP_122915661.1">
    <property type="nucleotide sequence ID" value="NZ_RHHT01000079.1"/>
</dbReference>
<gene>
    <name evidence="2" type="ORF">EDM58_24465</name>
</gene>
<dbReference type="EMBL" id="RHHT01000079">
    <property type="protein sequence ID" value="RNB68776.1"/>
    <property type="molecule type" value="Genomic_DNA"/>
</dbReference>
<dbReference type="InterPro" id="IPR022686">
    <property type="entry name" value="G2P_N"/>
</dbReference>
<sequence>MIDTVRMTGDYQIVYELLDKAPWTNNYVYENRTDNGMIGEIYEYKKKGEAVRLKYNQNTEKMTVEVSIPKFLFGHNVRTVSDIDISRFFQRLNDYLRNKFYAYPKHEPYYWKVQRMDVCWNFQVGEAVSDYIQAFSHIHIPRYSTCVYGGGETVVWQNRSKRMSFYDKHQEIKAHKGSPEVIEQSLGILRFEANITDKNLVRYSPNRWAGELIKEPVAKDIIFKHLHRLGIDNHLTVSNRKEVATRLISEYGESKAWQLLGFIEYKMLYGDQSINQPSKTTYDRRINELVRLGIAPIYTDKELPPLNLNEII</sequence>
<comment type="caution">
    <text evidence="2">The sequence shown here is derived from an EMBL/GenBank/DDBJ whole genome shotgun (WGS) entry which is preliminary data.</text>
</comment>
<dbReference type="GO" id="GO:0006260">
    <property type="term" value="P:DNA replication"/>
    <property type="evidence" value="ECO:0007669"/>
    <property type="project" value="InterPro"/>
</dbReference>
<dbReference type="AlphaFoldDB" id="A0A3M8BZD4"/>
<dbReference type="Pfam" id="PF05144">
    <property type="entry name" value="Phage_CRI"/>
    <property type="match status" value="1"/>
</dbReference>
<feature type="domain" description="Replication-associated protein G2P N-terminal" evidence="1">
    <location>
        <begin position="56"/>
        <end position="202"/>
    </location>
</feature>
<evidence type="ECO:0000259" key="1">
    <source>
        <dbReference type="Pfam" id="PF05144"/>
    </source>
</evidence>
<protein>
    <recommendedName>
        <fullName evidence="1">Replication-associated protein G2P N-terminal domain-containing protein</fullName>
    </recommendedName>
</protein>
<name>A0A3M8BZD4_9BACL</name>